<reference evidence="1 2" key="1">
    <citation type="submission" date="2019-07" db="EMBL/GenBank/DDBJ databases">
        <title>Whole genome shotgun sequence of Microvirga aerophila NBRC 106136.</title>
        <authorList>
            <person name="Hosoyama A."/>
            <person name="Uohara A."/>
            <person name="Ohji S."/>
            <person name="Ichikawa N."/>
        </authorList>
    </citation>
    <scope>NUCLEOTIDE SEQUENCE [LARGE SCALE GENOMIC DNA]</scope>
    <source>
        <strain evidence="1 2">NBRC 106136</strain>
    </source>
</reference>
<name>A0A512C4H1_9HYPH</name>
<protein>
    <recommendedName>
        <fullName evidence="3">HTH gntR-type domain-containing protein</fullName>
    </recommendedName>
</protein>
<dbReference type="Proteomes" id="UP000321085">
    <property type="component" value="Unassembled WGS sequence"/>
</dbReference>
<proteinExistence type="predicted"/>
<comment type="caution">
    <text evidence="1">The sequence shown here is derived from an EMBL/GenBank/DDBJ whole genome shotgun (WGS) entry which is preliminary data.</text>
</comment>
<organism evidence="1 2">
    <name type="scientific">Microvirga aerophila</name>
    <dbReference type="NCBI Taxonomy" id="670291"/>
    <lineage>
        <taxon>Bacteria</taxon>
        <taxon>Pseudomonadati</taxon>
        <taxon>Pseudomonadota</taxon>
        <taxon>Alphaproteobacteria</taxon>
        <taxon>Hyphomicrobiales</taxon>
        <taxon>Methylobacteriaceae</taxon>
        <taxon>Microvirga</taxon>
    </lineage>
</organism>
<dbReference type="EMBL" id="BJYU01000330">
    <property type="protein sequence ID" value="GEO19123.1"/>
    <property type="molecule type" value="Genomic_DNA"/>
</dbReference>
<sequence length="81" mass="9317">MINLPYTPHHLIPPEYVEAQRRLYEKFVLAGPHVIFTIPEVTAELGIPKHQVRFAFNYLHSHGLIMDDGKAGNAIAWRLKQ</sequence>
<evidence type="ECO:0008006" key="3">
    <source>
        <dbReference type="Google" id="ProtNLM"/>
    </source>
</evidence>
<dbReference type="AlphaFoldDB" id="A0A512C4H1"/>
<gene>
    <name evidence="1" type="ORF">MAE02_68190</name>
</gene>
<accession>A0A512C4H1</accession>
<keyword evidence="2" id="KW-1185">Reference proteome</keyword>
<evidence type="ECO:0000313" key="2">
    <source>
        <dbReference type="Proteomes" id="UP000321085"/>
    </source>
</evidence>
<evidence type="ECO:0000313" key="1">
    <source>
        <dbReference type="EMBL" id="GEO19123.1"/>
    </source>
</evidence>